<evidence type="ECO:0000313" key="2">
    <source>
        <dbReference type="Proteomes" id="UP000011115"/>
    </source>
</evidence>
<protein>
    <submittedName>
        <fullName evidence="1">Uncharacterized protein</fullName>
    </submittedName>
</protein>
<dbReference type="InParanoid" id="M1DGX9"/>
<name>M1DGX9_SOLTU</name>
<accession>M1DGX9</accession>
<proteinExistence type="predicted"/>
<dbReference type="Gramene" id="PGSC0003DMT400088877">
    <property type="protein sequence ID" value="PGSC0003DMT400088877"/>
    <property type="gene ID" value="PGSC0003DMG400038448"/>
</dbReference>
<organism evidence="1 2">
    <name type="scientific">Solanum tuberosum</name>
    <name type="common">Potato</name>
    <dbReference type="NCBI Taxonomy" id="4113"/>
    <lineage>
        <taxon>Eukaryota</taxon>
        <taxon>Viridiplantae</taxon>
        <taxon>Streptophyta</taxon>
        <taxon>Embryophyta</taxon>
        <taxon>Tracheophyta</taxon>
        <taxon>Spermatophyta</taxon>
        <taxon>Magnoliopsida</taxon>
        <taxon>eudicotyledons</taxon>
        <taxon>Gunneridae</taxon>
        <taxon>Pentapetalae</taxon>
        <taxon>asterids</taxon>
        <taxon>lamiids</taxon>
        <taxon>Solanales</taxon>
        <taxon>Solanaceae</taxon>
        <taxon>Solanoideae</taxon>
        <taxon>Solaneae</taxon>
        <taxon>Solanum</taxon>
    </lineage>
</organism>
<reference evidence="2" key="1">
    <citation type="journal article" date="2011" name="Nature">
        <title>Genome sequence and analysis of the tuber crop potato.</title>
        <authorList>
            <consortium name="The Potato Genome Sequencing Consortium"/>
        </authorList>
    </citation>
    <scope>NUCLEOTIDE SEQUENCE [LARGE SCALE GENOMIC DNA]</scope>
    <source>
        <strain evidence="2">cv. DM1-3 516 R44</strain>
    </source>
</reference>
<reference evidence="1" key="2">
    <citation type="submission" date="2015-06" db="UniProtKB">
        <authorList>
            <consortium name="EnsemblPlants"/>
        </authorList>
    </citation>
    <scope>IDENTIFICATION</scope>
    <source>
        <strain evidence="1">DM1-3 516 R44</strain>
    </source>
</reference>
<dbReference type="Proteomes" id="UP000011115">
    <property type="component" value="Unassembled WGS sequence"/>
</dbReference>
<evidence type="ECO:0000313" key="1">
    <source>
        <dbReference type="EnsemblPlants" id="PGSC0003DMT400088877"/>
    </source>
</evidence>
<dbReference type="AlphaFoldDB" id="M1DGX9"/>
<keyword evidence="2" id="KW-1185">Reference proteome</keyword>
<sequence length="135" mass="15461">MLAALINQLDDLAKTMMEIELQCKRKDRYISPHERRRPKYDEGKRVEGMLLIILLKVNEHDRLLEEMKENIEVLSQTIGSHSRSIQLIENLMGQVEVGKLLLKSAGWRVKALIDAPPKRLATPTQTSVGLKKVLH</sequence>
<dbReference type="HOGENOM" id="CLU_029307_9_0_1"/>
<dbReference type="PaxDb" id="4113-PGSC0003DMT400088877"/>
<dbReference type="EnsemblPlants" id="PGSC0003DMT400088877">
    <property type="protein sequence ID" value="PGSC0003DMT400088877"/>
    <property type="gene ID" value="PGSC0003DMG400038448"/>
</dbReference>